<dbReference type="InterPro" id="IPR000387">
    <property type="entry name" value="Tyr_Pase_dom"/>
</dbReference>
<dbReference type="Gene3D" id="3.90.190.10">
    <property type="entry name" value="Protein tyrosine phosphatase superfamily"/>
    <property type="match status" value="1"/>
</dbReference>
<dbReference type="PROSITE" id="PS50055">
    <property type="entry name" value="TYR_PHOSPHATASE_PTP"/>
    <property type="match status" value="1"/>
</dbReference>
<protein>
    <recommendedName>
        <fullName evidence="12">Tyrosine-protein phosphatase non-receptor type 23</fullName>
    </recommendedName>
</protein>
<dbReference type="GO" id="GO:0004725">
    <property type="term" value="F:protein tyrosine phosphatase activity"/>
    <property type="evidence" value="ECO:0007669"/>
    <property type="project" value="InterPro"/>
</dbReference>
<gene>
    <name evidence="10" type="ORF">V1264_013006</name>
</gene>
<feature type="compositionally biased region" description="Polar residues" evidence="6">
    <location>
        <begin position="2257"/>
        <end position="2279"/>
    </location>
</feature>
<feature type="compositionally biased region" description="Low complexity" evidence="6">
    <location>
        <begin position="1508"/>
        <end position="1660"/>
    </location>
</feature>
<dbReference type="Gene3D" id="1.20.120.560">
    <property type="entry name" value="alix/aip1 in complex with the ypdl late domain"/>
    <property type="match status" value="1"/>
</dbReference>
<feature type="compositionally biased region" description="Low complexity" evidence="6">
    <location>
        <begin position="1079"/>
        <end position="1103"/>
    </location>
</feature>
<keyword evidence="5" id="KW-0175">Coiled coil</keyword>
<evidence type="ECO:0000256" key="4">
    <source>
        <dbReference type="ARBA" id="ARBA00022753"/>
    </source>
</evidence>
<dbReference type="InterPro" id="IPR038499">
    <property type="entry name" value="BRO1_sf"/>
</dbReference>
<dbReference type="InterPro" id="IPR000242">
    <property type="entry name" value="PTP_cat"/>
</dbReference>
<dbReference type="InterPro" id="IPR025304">
    <property type="entry name" value="ALIX_V_dom"/>
</dbReference>
<feature type="compositionally biased region" description="Low complexity" evidence="6">
    <location>
        <begin position="2283"/>
        <end position="2300"/>
    </location>
</feature>
<feature type="region of interest" description="Disordered" evidence="6">
    <location>
        <begin position="704"/>
        <end position="757"/>
    </location>
</feature>
<evidence type="ECO:0000259" key="8">
    <source>
        <dbReference type="PROSITE" id="PS50056"/>
    </source>
</evidence>
<comment type="subcellular location">
    <subcellularLocation>
        <location evidence="2">Cytoplasm</location>
    </subcellularLocation>
    <subcellularLocation>
        <location evidence="1">Endosome</location>
    </subcellularLocation>
</comment>
<evidence type="ECO:0000256" key="6">
    <source>
        <dbReference type="SAM" id="MobiDB-lite"/>
    </source>
</evidence>
<dbReference type="GO" id="GO:0043328">
    <property type="term" value="P:protein transport to vacuole involved in ubiquitin-dependent protein catabolic process via the multivesicular body sorting pathway"/>
    <property type="evidence" value="ECO:0007669"/>
    <property type="project" value="TreeGrafter"/>
</dbReference>
<feature type="domain" description="Tyrosine-protein phosphatase" evidence="7">
    <location>
        <begin position="1891"/>
        <end position="2122"/>
    </location>
</feature>
<keyword evidence="3" id="KW-0963">Cytoplasm</keyword>
<dbReference type="PANTHER" id="PTHR23030">
    <property type="entry name" value="PCD6 INTERACTING PROTEIN-RELATED"/>
    <property type="match status" value="1"/>
</dbReference>
<feature type="compositionally biased region" description="Low complexity" evidence="6">
    <location>
        <begin position="805"/>
        <end position="817"/>
    </location>
</feature>
<feature type="compositionally biased region" description="Polar residues" evidence="6">
    <location>
        <begin position="1682"/>
        <end position="1698"/>
    </location>
</feature>
<proteinExistence type="predicted"/>
<feature type="region of interest" description="Disordered" evidence="6">
    <location>
        <begin position="773"/>
        <end position="1795"/>
    </location>
</feature>
<feature type="compositionally biased region" description="Low complexity" evidence="6">
    <location>
        <begin position="907"/>
        <end position="918"/>
    </location>
</feature>
<evidence type="ECO:0000256" key="2">
    <source>
        <dbReference type="ARBA" id="ARBA00004496"/>
    </source>
</evidence>
<dbReference type="InterPro" id="IPR029021">
    <property type="entry name" value="Prot-tyrosine_phosphatase-like"/>
</dbReference>
<dbReference type="Gene3D" id="1.25.40.280">
    <property type="entry name" value="alix/aip1 like domains"/>
    <property type="match status" value="1"/>
</dbReference>
<evidence type="ECO:0000256" key="1">
    <source>
        <dbReference type="ARBA" id="ARBA00004177"/>
    </source>
</evidence>
<evidence type="ECO:0008006" key="12">
    <source>
        <dbReference type="Google" id="ProtNLM"/>
    </source>
</evidence>
<feature type="compositionally biased region" description="Low complexity" evidence="6">
    <location>
        <begin position="1130"/>
        <end position="1203"/>
    </location>
</feature>
<feature type="region of interest" description="Disordered" evidence="6">
    <location>
        <begin position="2214"/>
        <end position="2366"/>
    </location>
</feature>
<feature type="compositionally biased region" description="Low complexity" evidence="6">
    <location>
        <begin position="1775"/>
        <end position="1784"/>
    </location>
</feature>
<dbReference type="Proteomes" id="UP001374579">
    <property type="component" value="Unassembled WGS sequence"/>
</dbReference>
<feature type="compositionally biased region" description="Polar residues" evidence="6">
    <location>
        <begin position="993"/>
        <end position="1017"/>
    </location>
</feature>
<feature type="compositionally biased region" description="Low complexity" evidence="6">
    <location>
        <begin position="1699"/>
        <end position="1718"/>
    </location>
</feature>
<name>A0AAN9BXR9_9CAEN</name>
<dbReference type="SMART" id="SM00404">
    <property type="entry name" value="PTPc_motif"/>
    <property type="match status" value="1"/>
</dbReference>
<dbReference type="Gene3D" id="1.20.140.50">
    <property type="entry name" value="alix/aip1 like domains"/>
    <property type="match status" value="1"/>
</dbReference>
<dbReference type="PROSITE" id="PS50056">
    <property type="entry name" value="TYR_PHOSPHATASE_2"/>
    <property type="match status" value="1"/>
</dbReference>
<dbReference type="PROSITE" id="PS00383">
    <property type="entry name" value="TYR_PHOSPHATASE_1"/>
    <property type="match status" value="1"/>
</dbReference>
<dbReference type="Pfam" id="PF13949">
    <property type="entry name" value="ALIX_LYPXL_bnd"/>
    <property type="match status" value="1"/>
</dbReference>
<evidence type="ECO:0000313" key="10">
    <source>
        <dbReference type="EMBL" id="KAK7113782.1"/>
    </source>
</evidence>
<feature type="compositionally biased region" description="Polar residues" evidence="6">
    <location>
        <begin position="1218"/>
        <end position="1237"/>
    </location>
</feature>
<feature type="compositionally biased region" description="Polar residues" evidence="6">
    <location>
        <begin position="1470"/>
        <end position="1480"/>
    </location>
</feature>
<dbReference type="EMBL" id="JBAMIC010000002">
    <property type="protein sequence ID" value="KAK7113782.1"/>
    <property type="molecule type" value="Genomic_DNA"/>
</dbReference>
<evidence type="ECO:0000256" key="5">
    <source>
        <dbReference type="SAM" id="Coils"/>
    </source>
</evidence>
<feature type="domain" description="Tyrosine specific protein phosphatases" evidence="8">
    <location>
        <begin position="2038"/>
        <end position="2113"/>
    </location>
</feature>
<feature type="compositionally biased region" description="Low complexity" evidence="6">
    <location>
        <begin position="1311"/>
        <end position="1459"/>
    </location>
</feature>
<feature type="coiled-coil region" evidence="5">
    <location>
        <begin position="450"/>
        <end position="477"/>
    </location>
</feature>
<evidence type="ECO:0000259" key="9">
    <source>
        <dbReference type="PROSITE" id="PS51180"/>
    </source>
</evidence>
<dbReference type="GO" id="GO:0045022">
    <property type="term" value="P:early endosome to late endosome transport"/>
    <property type="evidence" value="ECO:0007669"/>
    <property type="project" value="TreeGrafter"/>
</dbReference>
<feature type="compositionally biased region" description="Gly residues" evidence="6">
    <location>
        <begin position="2220"/>
        <end position="2231"/>
    </location>
</feature>
<keyword evidence="4" id="KW-0967">Endosome</keyword>
<dbReference type="SMART" id="SM01041">
    <property type="entry name" value="BRO1"/>
    <property type="match status" value="1"/>
</dbReference>
<dbReference type="GO" id="GO:0032456">
    <property type="term" value="P:endocytic recycling"/>
    <property type="evidence" value="ECO:0007669"/>
    <property type="project" value="TreeGrafter"/>
</dbReference>
<dbReference type="SUPFAM" id="SSF52799">
    <property type="entry name" value="(Phosphotyrosine protein) phosphatases II"/>
    <property type="match status" value="1"/>
</dbReference>
<dbReference type="GO" id="GO:0005768">
    <property type="term" value="C:endosome"/>
    <property type="evidence" value="ECO:0007669"/>
    <property type="project" value="UniProtKB-SubCell"/>
</dbReference>
<dbReference type="InterPro" id="IPR003595">
    <property type="entry name" value="Tyr_Pase_cat"/>
</dbReference>
<dbReference type="Pfam" id="PF00102">
    <property type="entry name" value="Y_phosphatase"/>
    <property type="match status" value="1"/>
</dbReference>
<feature type="compositionally biased region" description="Polar residues" evidence="6">
    <location>
        <begin position="1726"/>
        <end position="1774"/>
    </location>
</feature>
<feature type="compositionally biased region" description="Low complexity" evidence="6">
    <location>
        <begin position="1481"/>
        <end position="1500"/>
    </location>
</feature>
<feature type="compositionally biased region" description="Polar residues" evidence="6">
    <location>
        <begin position="955"/>
        <end position="972"/>
    </location>
</feature>
<feature type="compositionally biased region" description="Basic and acidic residues" evidence="6">
    <location>
        <begin position="2319"/>
        <end position="2334"/>
    </location>
</feature>
<evidence type="ECO:0000256" key="3">
    <source>
        <dbReference type="ARBA" id="ARBA00022490"/>
    </source>
</evidence>
<comment type="caution">
    <text evidence="10">The sequence shown here is derived from an EMBL/GenBank/DDBJ whole genome shotgun (WGS) entry which is preliminary data.</text>
</comment>
<accession>A0AAN9BXR9</accession>
<reference evidence="10 11" key="1">
    <citation type="submission" date="2024-02" db="EMBL/GenBank/DDBJ databases">
        <title>Chromosome-scale genome assembly of the rough periwinkle Littorina saxatilis.</title>
        <authorList>
            <person name="De Jode A."/>
            <person name="Faria R."/>
            <person name="Formenti G."/>
            <person name="Sims Y."/>
            <person name="Smith T.P."/>
            <person name="Tracey A."/>
            <person name="Wood J.M.D."/>
            <person name="Zagrodzka Z.B."/>
            <person name="Johannesson K."/>
            <person name="Butlin R.K."/>
            <person name="Leder E.H."/>
        </authorList>
    </citation>
    <scope>NUCLEOTIDE SEQUENCE [LARGE SCALE GENOMIC DNA]</scope>
    <source>
        <strain evidence="10">Snail1</strain>
        <tissue evidence="10">Muscle</tissue>
    </source>
</reference>
<dbReference type="InterPro" id="IPR016130">
    <property type="entry name" value="Tyr_Pase_AS"/>
</dbReference>
<feature type="compositionally biased region" description="Polar residues" evidence="6">
    <location>
        <begin position="1244"/>
        <end position="1285"/>
    </location>
</feature>
<feature type="compositionally biased region" description="Pro residues" evidence="6">
    <location>
        <begin position="711"/>
        <end position="720"/>
    </location>
</feature>
<feature type="domain" description="BRO1" evidence="9">
    <location>
        <begin position="8"/>
        <end position="397"/>
    </location>
</feature>
<organism evidence="10 11">
    <name type="scientific">Littorina saxatilis</name>
    <dbReference type="NCBI Taxonomy" id="31220"/>
    <lineage>
        <taxon>Eukaryota</taxon>
        <taxon>Metazoa</taxon>
        <taxon>Spiralia</taxon>
        <taxon>Lophotrochozoa</taxon>
        <taxon>Mollusca</taxon>
        <taxon>Gastropoda</taxon>
        <taxon>Caenogastropoda</taxon>
        <taxon>Littorinimorpha</taxon>
        <taxon>Littorinoidea</taxon>
        <taxon>Littorinidae</taxon>
        <taxon>Littorina</taxon>
    </lineage>
</organism>
<sequence>MEAVPRLPMLAFELKHSPEYVDFGPTLKKFIRDHYGEDPAVYNKNFADLDQLRQNAIHVTRDFVGCATLKRYYAQLHLMNGRFPMGEAGEAAITFTWEDNQTGRDHVIADIKFEQACILYNIGALHSNLGAIDTRQNAEGMKVSCTHFQCAAWAFEHLRDHFGSSAMSTDLAHEYLTFHVNLMLAQAQECILEKSMIDSRKNTITAKVAAQVVEFYRQSVKNLNQCNQEQIINSRSYKDWKKRIELKIAFYQCITHYYMGRQTEEQQQWGERLSYFQAAQDKLNESVKLAKNEVPEMQEALTFAQDVVGGKLQSAQKDNDFVYHEKIPPIESLPEVKGAPLVKGIPFDPTDPEICGPDLFQKLVPMEAHEASSVYSEEKAKVLRAVTEDIGTANTELEQFMESLQIDPSMFEQAPDRLPQDLLEKCAAMSVRTNAIKDLVGSMSVLSGLATEAEMNIKETQAMIAEDSEKSEEFEKQFGKKMTSVVLPNMVQDCEEHLKKHEEGSQLNASLHAAMNAHIANLKMLALPPDQLQAQLPPAQPPKSPEDEEVMTEMRRLLSKVDEMKKQRGTLENQFREAIHKDDITTVLMGLDSNRDNVYKDQLKKHDSLINVIGQNLIAQSNILRALTDANARFAALRQGFTQQVSQREAKIKDLFISFEKYEELLAKSTKGQDYYRRLNESVLKTLERCRSECKVRQEERDLIMSKYMPKAPPSRPTAPKPGHGSQAGTPSTPDPAFTVGPQPLMDPSQFGALPPAVADSASLPNFEGPKLKDFLPFMKPQSFGPKRSSPSRLPPGSPDPMLSGPPSFASSASDSPQHPTLAQLPPNMTLAQLPPNMTLDQLPPVGPHGVMGYHPGAPGTAPDVAASDHLPSVRHGRASSHQPRPTPPPDVTANLPVNPGLQPQYSSLPDVSSLPSSRDGSYPQPYQVSGQPPMGGFGGAIPAVMRGSAGPQGSGLTSSTESLASTGSYQQGFVPGAQQGLNQAPLPAGFSAAQNMSSGQHNVPQHPSVQQYRQSPQPNPAVPSQPGQYRQSPQPNPAVPSQPGQYRQSPQPNPAVPSQPGQYPMPHGTQGQQNMVRPSPAASPSAGLSPASSPAPSATSVSGQQGGYVQAGYSMPSHPASVTSAAVRPGTPQQTQPHPFQHQQQQPFQHQQQQAYQSQQQPQQQQYYAGGSQPQQTTQQAQQGQQYQQVQQPQNPGVQPQARMQGPVGGQMGQFPAQVSQQTPQSVQGYGQQGQTPFARPSGPTSLPQQSYTQMPSGATSAVPGSSFGQQPYGVSSAAVQPQYSAAAVSSGHGPAGTNQSQTQSVSRQPYTATTSTYSPSSGQIQTQQVPGGQLQQIPGGAPQQQFPQPHSQAPAPSQPSHLPSQQPFQQQQGQMNQNQTSFQGQGQYSGQVQGQGQRSVHGSYTASQAGYYPSPAASPAPSQAAIPAVPNQQQSQSQQAFPTQQQQYQPQGPQQQQRFPATGGQYPGYSQSQPGFSDQQFPPGQAPQAGQVQPRQGQTVNQRAFPGQQGYPTGTQQQQPTPQEQFSQQGQQQYPQQQQAPQKLQQFSQQQNQLPQNQQLPQQQQQQLYQQQRQLPQQQQQFPQQQYQNQPQQYPQQQQAGQQQYSQQQYPLSQMQGQQQMLPQNQPQPVAGQQQGPPSQPQYSQPPQQQQQFTQYPTPQQPQPRVPPAESQLIFPTPLQPSRAQSVDNLQPQPTTSQQAGGVAAPSQPQAPSGPHSLPPQNPDPRQSTSSPAMARNQSSLPASLPPQGTTINQPPSSQRGLITGPSLTRQQSSLDELLSSSPEGSKHTPIPAPIITPMVLTEQEKQQQKEDAMKKGAIVEAVKDPYQNSSVLNKFVSDVEAFGKFVDDLSITILGVSRLDTVWKSLIDSQDHDVKKQSIAIARCYPMKNRDPDIMPYDDTRVVLTTTKDDYINASWINDLAPSCPKFVATQAPLNVTMTDFWAMVYELGSEVIVQITSEYETGKKFPLYFPTEKGQQMEQGPIILNLQSVKYRQLWTERNVYLKHSQTKQGRTVIHLQFKTWPVSGFPDEALHILRFISEVHSFYQQQRSLLKPVIVHCGNGVGRTGAFLMIYTGMQELLHGNGLIDVPALAKRMLQKRKNIIHKKEQLKFCYDALLCFAEEFLKKRNILVQHPHFEKKTKISAHTPSTSSSDDIVLGSVNLHTLQQTVGRLHVHEDGTHPHYDQQGHILLQQGKEGEPVSALPDLIQQQTRSDAGIGQGGTSGGGPGMSSSFIAQGSNSMGDVRAEFAKTHSRSGSNASQQSMASLAESGSSRASPQHGPASFSHSPSPSASGTAGVAQTLADLQDPSKFTIGKGEQKKRITKSSFDRKGSGAGMETKADPADPLSSLDPMWTVHKPGQTKH</sequence>
<keyword evidence="11" id="KW-1185">Reference proteome</keyword>
<dbReference type="InterPro" id="IPR004328">
    <property type="entry name" value="BRO1_dom"/>
</dbReference>
<evidence type="ECO:0000313" key="11">
    <source>
        <dbReference type="Proteomes" id="UP001374579"/>
    </source>
</evidence>
<dbReference type="PANTHER" id="PTHR23030:SF30">
    <property type="entry name" value="TYROSINE-PROTEIN PHOSPHATASE NON-RECEPTOR TYPE 23"/>
    <property type="match status" value="1"/>
</dbReference>
<feature type="compositionally biased region" description="Polar residues" evidence="6">
    <location>
        <begin position="1298"/>
        <end position="1310"/>
    </location>
</feature>
<feature type="coiled-coil region" evidence="5">
    <location>
        <begin position="554"/>
        <end position="581"/>
    </location>
</feature>
<dbReference type="PRINTS" id="PR00700">
    <property type="entry name" value="PRTYPHPHTASE"/>
</dbReference>
<dbReference type="SMART" id="SM00194">
    <property type="entry name" value="PTPc"/>
    <property type="match status" value="1"/>
</dbReference>
<dbReference type="Pfam" id="PF03097">
    <property type="entry name" value="BRO1"/>
    <property type="match status" value="1"/>
</dbReference>
<evidence type="ECO:0000259" key="7">
    <source>
        <dbReference type="PROSITE" id="PS50055"/>
    </source>
</evidence>
<dbReference type="PROSITE" id="PS51180">
    <property type="entry name" value="BRO1"/>
    <property type="match status" value="1"/>
</dbReference>